<keyword evidence="3" id="KW-1185">Reference proteome</keyword>
<feature type="transmembrane region" description="Helical" evidence="1">
    <location>
        <begin position="366"/>
        <end position="397"/>
    </location>
</feature>
<feature type="transmembrane region" description="Helical" evidence="1">
    <location>
        <begin position="312"/>
        <end position="331"/>
    </location>
</feature>
<feature type="transmembrane region" description="Helical" evidence="1">
    <location>
        <begin position="147"/>
        <end position="170"/>
    </location>
</feature>
<evidence type="ECO:0008006" key="4">
    <source>
        <dbReference type="Google" id="ProtNLM"/>
    </source>
</evidence>
<name>A0ABY4T4T6_9GAMM</name>
<keyword evidence="1" id="KW-1133">Transmembrane helix</keyword>
<evidence type="ECO:0000313" key="3">
    <source>
        <dbReference type="Proteomes" id="UP001056681"/>
    </source>
</evidence>
<evidence type="ECO:0000256" key="1">
    <source>
        <dbReference type="SAM" id="Phobius"/>
    </source>
</evidence>
<dbReference type="Proteomes" id="UP001056681">
    <property type="component" value="Chromosome"/>
</dbReference>
<feature type="transmembrane region" description="Helical" evidence="1">
    <location>
        <begin position="542"/>
        <end position="561"/>
    </location>
</feature>
<proteinExistence type="predicted"/>
<reference evidence="2" key="1">
    <citation type="submission" date="2020-10" db="EMBL/GenBank/DDBJ databases">
        <title>Whole-genome sequence of Luteibacter sp. EIF3.</title>
        <authorList>
            <person name="Friedrich I."/>
            <person name="Hertel R."/>
            <person name="Daniel R."/>
        </authorList>
    </citation>
    <scope>NUCLEOTIDE SEQUENCE</scope>
    <source>
        <strain evidence="2">EIF3</strain>
    </source>
</reference>
<feature type="transmembrane region" description="Helical" evidence="1">
    <location>
        <begin position="177"/>
        <end position="195"/>
    </location>
</feature>
<accession>A0ABY4T4T6</accession>
<feature type="transmembrane region" description="Helical" evidence="1">
    <location>
        <begin position="512"/>
        <end position="530"/>
    </location>
</feature>
<keyword evidence="1" id="KW-0472">Membrane</keyword>
<gene>
    <name evidence="2" type="ORF">IM816_14415</name>
</gene>
<dbReference type="EMBL" id="CP063231">
    <property type="protein sequence ID" value="URL57796.1"/>
    <property type="molecule type" value="Genomic_DNA"/>
</dbReference>
<feature type="transmembrane region" description="Helical" evidence="1">
    <location>
        <begin position="573"/>
        <end position="592"/>
    </location>
</feature>
<feature type="transmembrane region" description="Helical" evidence="1">
    <location>
        <begin position="484"/>
        <end position="505"/>
    </location>
</feature>
<feature type="transmembrane region" description="Helical" evidence="1">
    <location>
        <begin position="33"/>
        <end position="53"/>
    </location>
</feature>
<protein>
    <recommendedName>
        <fullName evidence="4">Glycosyltransferase RgtA/B/C/D-like domain-containing protein</fullName>
    </recommendedName>
</protein>
<feature type="transmembrane region" description="Helical" evidence="1">
    <location>
        <begin position="207"/>
        <end position="225"/>
    </location>
</feature>
<dbReference type="RefSeq" id="WP_250338607.1">
    <property type="nucleotide sequence ID" value="NZ_CP063231.1"/>
</dbReference>
<sequence>MRHQGPVPDHHLGHARGRVRAELSEPLSMRVRLGWLGWWVLVAACIWLPWHALYEGSGPFVRQLSRSLAWKSMAECLLLFGTVYGSLRLPRGGAWLAAVCAEVYARRHGIDITLVLLGAYLAGIHGLGRCCNRLLGLQAGNTLTLHLRHTLLGLLTWSAIIWLASFAGWGDLSSLRTLAIVVLGTALVVSAWRWHSTWELPERPGTHGGAMLLAAFVTVTLMLGAKAAASADSDALWYGLNADRMLFGKGNLFDAQGLIAHVHFYPKLAEALQAPFLGLGSASLVTGFSLICWLLLAMTVRELLGNLGVASRHAWLGALLCCAVPAVAASAVTPKGELLAAWLCAFGMLAGLKLKDDATSRGWLGIGVAAVVLAPLARLTVLPYAAAIFLFLMAFAFTRPNRRALRTDIAPVVLAMLTAGLVCLRTFEQTGVAFVSPDVLLDLQALIGWHLHDDIGRYVPTFRTPFPGGLIDSLFGPAAYIHQALFWMGNGWLPLLVAAIAIRGWRWMLKPVTVFLLIVGLSMYVLLYAYRYGNDGADGNYFIVPIVMLHMAVWVGIFGTSPAPFVSKPVTRGAMAIVAFCLFMVLTTANWMPGNRRLDARFDRTPFSELQALADARFRISGMGPLADALSHWPKGTRMLGDMPVLDGGYFPVRYESLATIGWSCPSLLADDTAIRALLRSHGIQLVALAHDETAGVDDRVRPVLDDLVRQGLATKLNVDGGPADLWLLDRAPISGSSR</sequence>
<keyword evidence="1" id="KW-0812">Transmembrane</keyword>
<feature type="transmembrane region" description="Helical" evidence="1">
    <location>
        <begin position="68"/>
        <end position="87"/>
    </location>
</feature>
<feature type="transmembrane region" description="Helical" evidence="1">
    <location>
        <begin position="276"/>
        <end position="300"/>
    </location>
</feature>
<feature type="transmembrane region" description="Helical" evidence="1">
    <location>
        <begin position="108"/>
        <end position="127"/>
    </location>
</feature>
<evidence type="ECO:0000313" key="2">
    <source>
        <dbReference type="EMBL" id="URL57796.1"/>
    </source>
</evidence>
<organism evidence="2 3">
    <name type="scientific">Luteibacter flocculans</name>
    <dbReference type="NCBI Taxonomy" id="2780091"/>
    <lineage>
        <taxon>Bacteria</taxon>
        <taxon>Pseudomonadati</taxon>
        <taxon>Pseudomonadota</taxon>
        <taxon>Gammaproteobacteria</taxon>
        <taxon>Lysobacterales</taxon>
        <taxon>Rhodanobacteraceae</taxon>
        <taxon>Luteibacter</taxon>
    </lineage>
</organism>